<organism evidence="2 3">
    <name type="scientific">Rhododendron griersonianum</name>
    <dbReference type="NCBI Taxonomy" id="479676"/>
    <lineage>
        <taxon>Eukaryota</taxon>
        <taxon>Viridiplantae</taxon>
        <taxon>Streptophyta</taxon>
        <taxon>Embryophyta</taxon>
        <taxon>Tracheophyta</taxon>
        <taxon>Spermatophyta</taxon>
        <taxon>Magnoliopsida</taxon>
        <taxon>eudicotyledons</taxon>
        <taxon>Gunneridae</taxon>
        <taxon>Pentapetalae</taxon>
        <taxon>asterids</taxon>
        <taxon>Ericales</taxon>
        <taxon>Ericaceae</taxon>
        <taxon>Ericoideae</taxon>
        <taxon>Rhodoreae</taxon>
        <taxon>Rhododendron</taxon>
    </lineage>
</organism>
<feature type="compositionally biased region" description="Basic and acidic residues" evidence="1">
    <location>
        <begin position="211"/>
        <end position="233"/>
    </location>
</feature>
<evidence type="ECO:0000313" key="2">
    <source>
        <dbReference type="EMBL" id="KAG5558926.1"/>
    </source>
</evidence>
<comment type="caution">
    <text evidence="2">The sequence shown here is derived from an EMBL/GenBank/DDBJ whole genome shotgun (WGS) entry which is preliminary data.</text>
</comment>
<accession>A0AAV6L3T5</accession>
<dbReference type="PANTHER" id="PTHR37258">
    <property type="entry name" value="FANTOM PROTEIN"/>
    <property type="match status" value="1"/>
</dbReference>
<protein>
    <submittedName>
        <fullName evidence="2">Uncharacterized protein</fullName>
    </submittedName>
</protein>
<dbReference type="PANTHER" id="PTHR37258:SF1">
    <property type="entry name" value="FANTOM PROTEIN"/>
    <property type="match status" value="1"/>
</dbReference>
<gene>
    <name evidence="2" type="ORF">RHGRI_008762</name>
</gene>
<feature type="region of interest" description="Disordered" evidence="1">
    <location>
        <begin position="197"/>
        <end position="233"/>
    </location>
</feature>
<dbReference type="Proteomes" id="UP000823749">
    <property type="component" value="Chromosome 3"/>
</dbReference>
<sequence length="365" mass="40751">MLCSIPTGKSGSKWLDRLRSSKGFPAAHNDLDLDQFLSNSNPPDPDIGPESERPVPNRNQTTPEAHRENGEREWLGLVSNVLSELFNMGEKPDDLTRGKKCSRKQPNPRVCAVSTSSNVETVPSSGENSCADVKERSERLRAAREENVDFEEDEDCYGDLSGFSRTEVTVIDSSCASWKNEKLLFRRKNMWRVREKKSRSVRVGAKKRKGRPLEEESGGGEKKQKQCDLSKDGADGESCTVMPSSNIMVDFAVDNSHNYVKYIEIREMCDHFCCVWLGIDVVSPKNSTLLELAHVDAMAFYFPILSSCSLQSNFLAELHLKFKLLVVESNAIKFPRKSKKCGSSAILVKSVPTNKKNAANIPRAV</sequence>
<dbReference type="EMBL" id="JACTNZ010000003">
    <property type="protein sequence ID" value="KAG5558926.1"/>
    <property type="molecule type" value="Genomic_DNA"/>
</dbReference>
<name>A0AAV6L3T5_9ERIC</name>
<evidence type="ECO:0000256" key="1">
    <source>
        <dbReference type="SAM" id="MobiDB-lite"/>
    </source>
</evidence>
<dbReference type="AlphaFoldDB" id="A0AAV6L3T5"/>
<feature type="region of interest" description="Disordered" evidence="1">
    <location>
        <begin position="23"/>
        <end position="71"/>
    </location>
</feature>
<feature type="compositionally biased region" description="Basic residues" evidence="1">
    <location>
        <begin position="197"/>
        <end position="210"/>
    </location>
</feature>
<keyword evidence="3" id="KW-1185">Reference proteome</keyword>
<evidence type="ECO:0000313" key="3">
    <source>
        <dbReference type="Proteomes" id="UP000823749"/>
    </source>
</evidence>
<proteinExistence type="predicted"/>
<reference evidence="2" key="1">
    <citation type="submission" date="2020-08" db="EMBL/GenBank/DDBJ databases">
        <title>Plant Genome Project.</title>
        <authorList>
            <person name="Zhang R.-G."/>
        </authorList>
    </citation>
    <scope>NUCLEOTIDE SEQUENCE</scope>
    <source>
        <strain evidence="2">WSP0</strain>
        <tissue evidence="2">Leaf</tissue>
    </source>
</reference>